<name>U6MAA1_EIMMA</name>
<keyword evidence="4 6" id="KW-1133">Transmembrane helix</keyword>
<evidence type="ECO:0000313" key="9">
    <source>
        <dbReference type="EMBL" id="CDJ61127.1"/>
    </source>
</evidence>
<dbReference type="PANTHER" id="PTHR13605:SF4">
    <property type="entry name" value="ER MEMBRANE PROTEIN COMPLEX SUBUNIT 7"/>
    <property type="match status" value="1"/>
</dbReference>
<proteinExistence type="predicted"/>
<dbReference type="InterPro" id="IPR019008">
    <property type="entry name" value="Beta_sandwich_EMC7"/>
</dbReference>
<evidence type="ECO:0000256" key="3">
    <source>
        <dbReference type="ARBA" id="ARBA00022729"/>
    </source>
</evidence>
<dbReference type="AlphaFoldDB" id="U6MAA1"/>
<dbReference type="OMA" id="HIFCDPS"/>
<dbReference type="EMBL" id="HG722013">
    <property type="protein sequence ID" value="CDJ61127.1"/>
    <property type="molecule type" value="Genomic_DNA"/>
</dbReference>
<evidence type="ECO:0000256" key="5">
    <source>
        <dbReference type="ARBA" id="ARBA00023136"/>
    </source>
</evidence>
<dbReference type="Proteomes" id="UP000030763">
    <property type="component" value="Unassembled WGS sequence"/>
</dbReference>
<reference evidence="9" key="1">
    <citation type="submission" date="2013-10" db="EMBL/GenBank/DDBJ databases">
        <title>Genomic analysis of the causative agents of coccidiosis in chickens.</title>
        <authorList>
            <person name="Reid A.J."/>
            <person name="Blake D."/>
            <person name="Billington K."/>
            <person name="Browne H."/>
            <person name="Dunn M."/>
            <person name="Hung S."/>
            <person name="Kawahara F."/>
            <person name="Miranda-Saavedra D."/>
            <person name="Mourier T."/>
            <person name="Nagra H."/>
            <person name="Otto T.D."/>
            <person name="Rawlings N."/>
            <person name="Sanchez A."/>
            <person name="Sanders M."/>
            <person name="Subramaniam C."/>
            <person name="Tay Y."/>
            <person name="Dear P."/>
            <person name="Doerig C."/>
            <person name="Gruber A."/>
            <person name="Parkinson J."/>
            <person name="Shirley M."/>
            <person name="Wan K.L."/>
            <person name="Berriman M."/>
            <person name="Tomley F."/>
            <person name="Pain A."/>
        </authorList>
    </citation>
    <scope>NUCLEOTIDE SEQUENCE [LARGE SCALE GENOMIC DNA]</scope>
    <source>
        <strain evidence="9">Weybridge</strain>
    </source>
</reference>
<dbReference type="InterPro" id="IPR039163">
    <property type="entry name" value="EMC7"/>
</dbReference>
<evidence type="ECO:0000256" key="7">
    <source>
        <dbReference type="SAM" id="SignalP"/>
    </source>
</evidence>
<keyword evidence="2 6" id="KW-0812">Transmembrane</keyword>
<dbReference type="VEuPathDB" id="ToxoDB:EMWEY_00038250"/>
<organism evidence="9 10">
    <name type="scientific">Eimeria maxima</name>
    <name type="common">Coccidian parasite</name>
    <dbReference type="NCBI Taxonomy" id="5804"/>
    <lineage>
        <taxon>Eukaryota</taxon>
        <taxon>Sar</taxon>
        <taxon>Alveolata</taxon>
        <taxon>Apicomplexa</taxon>
        <taxon>Conoidasida</taxon>
        <taxon>Coccidia</taxon>
        <taxon>Eucoccidiorida</taxon>
        <taxon>Eimeriorina</taxon>
        <taxon>Eimeriidae</taxon>
        <taxon>Eimeria</taxon>
    </lineage>
</organism>
<dbReference type="Pfam" id="PF09430">
    <property type="entry name" value="EMC7_beta-sandw"/>
    <property type="match status" value="1"/>
</dbReference>
<dbReference type="PANTHER" id="PTHR13605">
    <property type="entry name" value="ER MEMBRANE PROTEIN COMPLEX SUBUNIT 7"/>
    <property type="match status" value="1"/>
</dbReference>
<feature type="chain" id="PRO_5004673495" description="ER membrane protein complex subunit 7 beta-sandwich domain-containing protein" evidence="7">
    <location>
        <begin position="21"/>
        <end position="248"/>
    </location>
</feature>
<gene>
    <name evidence="9" type="ORF">EMWEY_00038250</name>
</gene>
<accession>U6MAA1</accession>
<evidence type="ECO:0000313" key="10">
    <source>
        <dbReference type="Proteomes" id="UP000030763"/>
    </source>
</evidence>
<evidence type="ECO:0000256" key="4">
    <source>
        <dbReference type="ARBA" id="ARBA00022989"/>
    </source>
</evidence>
<sequence length="248" mass="26803">MAHRLFVGMVFLCLSAAVGALGSLGISAYSENMEPMRQAVWGHIFCDPSQTPGLTITLNGIQLGNATLLPAFPRGGGSGKNSGVNGISLGSLGPSAEFRIPPLLPGSYLLEVLHPGLIFPKYRIITTSASSSEVYVLNEYLVPSTLAPLPMPLKVGPTGVLRYFPAHGGFSILDLVRQPLVILILVSLGIMYFLRRMQEAQAEAENQQLEQESHEQHAVDSLQHEAPESAFVEKLIRQGGYELLGLRR</sequence>
<evidence type="ECO:0000256" key="1">
    <source>
        <dbReference type="ARBA" id="ARBA00004167"/>
    </source>
</evidence>
<dbReference type="OrthoDB" id="27095at2759"/>
<evidence type="ECO:0000256" key="2">
    <source>
        <dbReference type="ARBA" id="ARBA00022692"/>
    </source>
</evidence>
<evidence type="ECO:0000259" key="8">
    <source>
        <dbReference type="Pfam" id="PF09430"/>
    </source>
</evidence>
<protein>
    <recommendedName>
        <fullName evidence="8">ER membrane protein complex subunit 7 beta-sandwich domain-containing protein</fullName>
    </recommendedName>
</protein>
<reference evidence="9" key="2">
    <citation type="submission" date="2013-10" db="EMBL/GenBank/DDBJ databases">
        <authorList>
            <person name="Aslett M."/>
        </authorList>
    </citation>
    <scope>NUCLEOTIDE SEQUENCE [LARGE SCALE GENOMIC DNA]</scope>
    <source>
        <strain evidence="9">Weybridge</strain>
    </source>
</reference>
<keyword evidence="5 6" id="KW-0472">Membrane</keyword>
<dbReference type="RefSeq" id="XP_013337777.1">
    <property type="nucleotide sequence ID" value="XM_013482323.1"/>
</dbReference>
<dbReference type="GeneID" id="25337811"/>
<evidence type="ECO:0000256" key="6">
    <source>
        <dbReference type="SAM" id="Phobius"/>
    </source>
</evidence>
<feature type="domain" description="ER membrane protein complex subunit 7 beta-sandwich" evidence="8">
    <location>
        <begin position="90"/>
        <end position="183"/>
    </location>
</feature>
<keyword evidence="10" id="KW-1185">Reference proteome</keyword>
<feature type="signal peptide" evidence="7">
    <location>
        <begin position="1"/>
        <end position="20"/>
    </location>
</feature>
<dbReference type="GO" id="GO:0072546">
    <property type="term" value="C:EMC complex"/>
    <property type="evidence" value="ECO:0007669"/>
    <property type="project" value="TreeGrafter"/>
</dbReference>
<feature type="transmembrane region" description="Helical" evidence="6">
    <location>
        <begin position="175"/>
        <end position="194"/>
    </location>
</feature>
<keyword evidence="3 7" id="KW-0732">Signal</keyword>
<comment type="subcellular location">
    <subcellularLocation>
        <location evidence="1">Membrane</location>
        <topology evidence="1">Single-pass membrane protein</topology>
    </subcellularLocation>
</comment>